<feature type="compositionally biased region" description="Polar residues" evidence="1">
    <location>
        <begin position="13"/>
        <end position="22"/>
    </location>
</feature>
<keyword evidence="3" id="KW-1185">Reference proteome</keyword>
<dbReference type="EMBL" id="JAAAUQ010000048">
    <property type="protein sequence ID" value="KAF9155853.1"/>
    <property type="molecule type" value="Genomic_DNA"/>
</dbReference>
<evidence type="ECO:0000256" key="1">
    <source>
        <dbReference type="SAM" id="MobiDB-lite"/>
    </source>
</evidence>
<sequence>MTVTSPARRWPSDTPNSENTPEVNVDMIEYGLPFDPAPAIDLAIAVDIGVMPMGPFPPQPPPPPPGAAPMAVVLPELDPPLEAANDIVDMVLPEPIAEVQETVHYHYLQQHQQDHPRPLILQQPHPTSLPSSAVEGGRVAVDSTITNSAVLVAATTALHRRSSRKAKPPPFCTSCGLPNSLILKMTAYRQQDTVHHRPPSQEGLVPSIMSYAMPAVDVAQVPANVAIVPLPLPLPVNPLPAPAPVQAPVELPIVHPGIDDVIAPPNDPQQQAPLPDEEDQ</sequence>
<organism evidence="2 3">
    <name type="scientific">Linnemannia schmuckeri</name>
    <dbReference type="NCBI Taxonomy" id="64567"/>
    <lineage>
        <taxon>Eukaryota</taxon>
        <taxon>Fungi</taxon>
        <taxon>Fungi incertae sedis</taxon>
        <taxon>Mucoromycota</taxon>
        <taxon>Mortierellomycotina</taxon>
        <taxon>Mortierellomycetes</taxon>
        <taxon>Mortierellales</taxon>
        <taxon>Mortierellaceae</taxon>
        <taxon>Linnemannia</taxon>
    </lineage>
</organism>
<dbReference type="AlphaFoldDB" id="A0A9P5VEU6"/>
<name>A0A9P5VEU6_9FUNG</name>
<feature type="region of interest" description="Disordered" evidence="1">
    <location>
        <begin position="1"/>
        <end position="22"/>
    </location>
</feature>
<accession>A0A9P5VEU6</accession>
<dbReference type="OrthoDB" id="10627660at2759"/>
<protein>
    <submittedName>
        <fullName evidence="2">Uncharacterized protein</fullName>
    </submittedName>
</protein>
<dbReference type="Proteomes" id="UP000748756">
    <property type="component" value="Unassembled WGS sequence"/>
</dbReference>
<comment type="caution">
    <text evidence="2">The sequence shown here is derived from an EMBL/GenBank/DDBJ whole genome shotgun (WGS) entry which is preliminary data.</text>
</comment>
<gene>
    <name evidence="2" type="ORF">BG015_008324</name>
</gene>
<reference evidence="2" key="1">
    <citation type="journal article" date="2020" name="Fungal Divers.">
        <title>Resolving the Mortierellaceae phylogeny through synthesis of multi-gene phylogenetics and phylogenomics.</title>
        <authorList>
            <person name="Vandepol N."/>
            <person name="Liber J."/>
            <person name="Desiro A."/>
            <person name="Na H."/>
            <person name="Kennedy M."/>
            <person name="Barry K."/>
            <person name="Grigoriev I.V."/>
            <person name="Miller A.N."/>
            <person name="O'Donnell K."/>
            <person name="Stajich J.E."/>
            <person name="Bonito G."/>
        </authorList>
    </citation>
    <scope>NUCLEOTIDE SEQUENCE</scope>
    <source>
        <strain evidence="2">NRRL 6426</strain>
    </source>
</reference>
<evidence type="ECO:0000313" key="2">
    <source>
        <dbReference type="EMBL" id="KAF9155853.1"/>
    </source>
</evidence>
<proteinExistence type="predicted"/>
<feature type="region of interest" description="Disordered" evidence="1">
    <location>
        <begin position="257"/>
        <end position="280"/>
    </location>
</feature>
<evidence type="ECO:0000313" key="3">
    <source>
        <dbReference type="Proteomes" id="UP000748756"/>
    </source>
</evidence>